<dbReference type="AlphaFoldDB" id="A0A9D3VAH5"/>
<accession>A0A9D3VAH5</accession>
<sequence>MSFVDEVRKLENMYHMSRNIFSPIPDEHRWPPISSTPFKLLPYRLLHRKPKGRLASTWICDNMAIREKSNRSRLYEWCRNMVHTMLSCPHRRDDTRTKHH</sequence>
<evidence type="ECO:0000313" key="1">
    <source>
        <dbReference type="EMBL" id="KAH1073993.1"/>
    </source>
</evidence>
<proteinExistence type="predicted"/>
<protein>
    <submittedName>
        <fullName evidence="1">Uncharacterized protein</fullName>
    </submittedName>
</protein>
<gene>
    <name evidence="1" type="ORF">J1N35_026321</name>
</gene>
<evidence type="ECO:0000313" key="2">
    <source>
        <dbReference type="Proteomes" id="UP000828251"/>
    </source>
</evidence>
<keyword evidence="2" id="KW-1185">Reference proteome</keyword>
<comment type="caution">
    <text evidence="1">The sequence shown here is derived from an EMBL/GenBank/DDBJ whole genome shotgun (WGS) entry which is preliminary data.</text>
</comment>
<organism evidence="1 2">
    <name type="scientific">Gossypium stocksii</name>
    <dbReference type="NCBI Taxonomy" id="47602"/>
    <lineage>
        <taxon>Eukaryota</taxon>
        <taxon>Viridiplantae</taxon>
        <taxon>Streptophyta</taxon>
        <taxon>Embryophyta</taxon>
        <taxon>Tracheophyta</taxon>
        <taxon>Spermatophyta</taxon>
        <taxon>Magnoliopsida</taxon>
        <taxon>eudicotyledons</taxon>
        <taxon>Gunneridae</taxon>
        <taxon>Pentapetalae</taxon>
        <taxon>rosids</taxon>
        <taxon>malvids</taxon>
        <taxon>Malvales</taxon>
        <taxon>Malvaceae</taxon>
        <taxon>Malvoideae</taxon>
        <taxon>Gossypium</taxon>
    </lineage>
</organism>
<name>A0A9D3VAH5_9ROSI</name>
<dbReference type="EMBL" id="JAIQCV010000008">
    <property type="protein sequence ID" value="KAH1073993.1"/>
    <property type="molecule type" value="Genomic_DNA"/>
</dbReference>
<dbReference type="Proteomes" id="UP000828251">
    <property type="component" value="Unassembled WGS sequence"/>
</dbReference>
<reference evidence="1 2" key="1">
    <citation type="journal article" date="2021" name="Plant Biotechnol. J.">
        <title>Multi-omics assisted identification of the key and species-specific regulatory components of drought-tolerant mechanisms in Gossypium stocksii.</title>
        <authorList>
            <person name="Yu D."/>
            <person name="Ke L."/>
            <person name="Zhang D."/>
            <person name="Wu Y."/>
            <person name="Sun Y."/>
            <person name="Mei J."/>
            <person name="Sun J."/>
            <person name="Sun Y."/>
        </authorList>
    </citation>
    <scope>NUCLEOTIDE SEQUENCE [LARGE SCALE GENOMIC DNA]</scope>
    <source>
        <strain evidence="2">cv. E1</strain>
        <tissue evidence="1">Leaf</tissue>
    </source>
</reference>
<dbReference type="OrthoDB" id="1423537at2759"/>